<feature type="transmembrane region" description="Helical" evidence="6">
    <location>
        <begin position="62"/>
        <end position="85"/>
    </location>
</feature>
<dbReference type="InterPro" id="IPR003339">
    <property type="entry name" value="ABC/ECF_trnsptr_transmembrane"/>
</dbReference>
<keyword evidence="3 6" id="KW-0812">Transmembrane</keyword>
<protein>
    <submittedName>
        <fullName evidence="7">Cobalt transport protein</fullName>
    </submittedName>
</protein>
<keyword evidence="2" id="KW-1003">Cell membrane</keyword>
<gene>
    <name evidence="7" type="ORF">HMPREF3192_00224</name>
</gene>
<evidence type="ECO:0000313" key="7">
    <source>
        <dbReference type="EMBL" id="KXB35573.1"/>
    </source>
</evidence>
<evidence type="ECO:0000256" key="2">
    <source>
        <dbReference type="ARBA" id="ARBA00022475"/>
    </source>
</evidence>
<dbReference type="RefSeq" id="WP_066304570.1">
    <property type="nucleotide sequence ID" value="NZ_KQ959484.1"/>
</dbReference>
<dbReference type="PANTHER" id="PTHR34857">
    <property type="entry name" value="SLL0384 PROTEIN"/>
    <property type="match status" value="1"/>
</dbReference>
<evidence type="ECO:0000256" key="1">
    <source>
        <dbReference type="ARBA" id="ARBA00004141"/>
    </source>
</evidence>
<sequence>MTNPLAYTKGTSLLHRVHPLIKLVLAIGIIVATLCSNSLVLLALLLVHTLALGFSATVGKRIICMAQLLIPLAIIMFLLQTYFVPSGPVLFLGMTQGGMYDGARVSLRLVGIALPLVLMFMVTKPNDLANACVEQLHIPYPYAFTFTTVFRFVPLFAQEMQAIMEAQTARGVEFDSKNPIKKMQLMLPVIIPLLISSVAKTDASALSAEQRGFYLRGPQSSYKRFPLQALDWATIVYAVALVVIGIMF</sequence>
<evidence type="ECO:0000256" key="6">
    <source>
        <dbReference type="SAM" id="Phobius"/>
    </source>
</evidence>
<dbReference type="PATRIC" id="fig|1393034.3.peg.221"/>
<proteinExistence type="predicted"/>
<keyword evidence="4 6" id="KW-1133">Transmembrane helix</keyword>
<feature type="transmembrane region" description="Helical" evidence="6">
    <location>
        <begin position="105"/>
        <end position="122"/>
    </location>
</feature>
<evidence type="ECO:0000256" key="5">
    <source>
        <dbReference type="ARBA" id="ARBA00023136"/>
    </source>
</evidence>
<dbReference type="Proteomes" id="UP000070675">
    <property type="component" value="Unassembled WGS sequence"/>
</dbReference>
<dbReference type="STRING" id="1393034.HMPREF3192_00224"/>
<dbReference type="OrthoDB" id="6400at2"/>
<comment type="caution">
    <text evidence="7">The sequence shown here is derived from an EMBL/GenBank/DDBJ whole genome shotgun (WGS) entry which is preliminary data.</text>
</comment>
<reference evidence="8" key="1">
    <citation type="submission" date="2016-01" db="EMBL/GenBank/DDBJ databases">
        <authorList>
            <person name="Mitreva M."/>
            <person name="Pepin K.H."/>
            <person name="Mihindukulasuriya K.A."/>
            <person name="Fulton R."/>
            <person name="Fronick C."/>
            <person name="O'Laughlin M."/>
            <person name="Miner T."/>
            <person name="Herter B."/>
            <person name="Rosa B.A."/>
            <person name="Cordes M."/>
            <person name="Tomlinson C."/>
            <person name="Wollam A."/>
            <person name="Palsikar V.B."/>
            <person name="Mardis E.R."/>
            <person name="Wilson R.K."/>
        </authorList>
    </citation>
    <scope>NUCLEOTIDE SEQUENCE [LARGE SCALE GENOMIC DNA]</scope>
    <source>
        <strain evidence="8">DNF00019</strain>
    </source>
</reference>
<evidence type="ECO:0000256" key="4">
    <source>
        <dbReference type="ARBA" id="ARBA00022989"/>
    </source>
</evidence>
<name>A0A133XXD4_9ACTN</name>
<keyword evidence="5 6" id="KW-0472">Membrane</keyword>
<feature type="transmembrane region" description="Helical" evidence="6">
    <location>
        <begin position="229"/>
        <end position="247"/>
    </location>
</feature>
<dbReference type="EMBL" id="LSCR01000002">
    <property type="protein sequence ID" value="KXB35573.1"/>
    <property type="molecule type" value="Genomic_DNA"/>
</dbReference>
<organism evidence="7 8">
    <name type="scientific">Atopobium deltae</name>
    <dbReference type="NCBI Taxonomy" id="1393034"/>
    <lineage>
        <taxon>Bacteria</taxon>
        <taxon>Bacillati</taxon>
        <taxon>Actinomycetota</taxon>
        <taxon>Coriobacteriia</taxon>
        <taxon>Coriobacteriales</taxon>
        <taxon>Atopobiaceae</taxon>
        <taxon>Atopobium</taxon>
    </lineage>
</organism>
<keyword evidence="8" id="KW-1185">Reference proteome</keyword>
<accession>A0A133XXD4</accession>
<dbReference type="Pfam" id="PF02361">
    <property type="entry name" value="CbiQ"/>
    <property type="match status" value="1"/>
</dbReference>
<feature type="transmembrane region" description="Helical" evidence="6">
    <location>
        <begin position="20"/>
        <end position="50"/>
    </location>
</feature>
<dbReference type="AlphaFoldDB" id="A0A133XXD4"/>
<dbReference type="GO" id="GO:0005886">
    <property type="term" value="C:plasma membrane"/>
    <property type="evidence" value="ECO:0007669"/>
    <property type="project" value="UniProtKB-ARBA"/>
</dbReference>
<dbReference type="PANTHER" id="PTHR34857:SF2">
    <property type="entry name" value="SLL0384 PROTEIN"/>
    <property type="match status" value="1"/>
</dbReference>
<comment type="subcellular location">
    <subcellularLocation>
        <location evidence="1">Membrane</location>
        <topology evidence="1">Multi-pass membrane protein</topology>
    </subcellularLocation>
</comment>
<dbReference type="InterPro" id="IPR051611">
    <property type="entry name" value="ECF_transporter_component"/>
</dbReference>
<dbReference type="CDD" id="cd16914">
    <property type="entry name" value="EcfT"/>
    <property type="match status" value="1"/>
</dbReference>
<evidence type="ECO:0000256" key="3">
    <source>
        <dbReference type="ARBA" id="ARBA00022692"/>
    </source>
</evidence>
<evidence type="ECO:0000313" key="8">
    <source>
        <dbReference type="Proteomes" id="UP000070675"/>
    </source>
</evidence>